<dbReference type="VEuPathDB" id="FungiDB:YALI0_C04136g"/>
<dbReference type="Proteomes" id="UP000256601">
    <property type="component" value="Unassembled WGS sequence"/>
</dbReference>
<dbReference type="VEuPathDB" id="FungiDB:YALI1_E06946g"/>
<dbReference type="VEuPathDB" id="FungiDB:YALI0_E05819g"/>
<feature type="signal peptide" evidence="1">
    <location>
        <begin position="1"/>
        <end position="15"/>
    </location>
</feature>
<dbReference type="EMBL" id="KZ857334">
    <property type="protein sequence ID" value="RDW26293.1"/>
    <property type="molecule type" value="Genomic_DNA"/>
</dbReference>
<keyword evidence="1" id="KW-0732">Signal</keyword>
<evidence type="ECO:0000256" key="1">
    <source>
        <dbReference type="SAM" id="SignalP"/>
    </source>
</evidence>
<dbReference type="AlphaFoldDB" id="A0A371C7L2"/>
<evidence type="ECO:0000313" key="2">
    <source>
        <dbReference type="EMBL" id="RDW26293.1"/>
    </source>
</evidence>
<feature type="chain" id="PRO_5016655904" evidence="1">
    <location>
        <begin position="16"/>
        <end position="418"/>
    </location>
</feature>
<accession>A0A371C7L2</accession>
<dbReference type="VEuPathDB" id="FungiDB:YALI1_C05494g"/>
<dbReference type="PANTHER" id="PTHR35683">
    <property type="entry name" value="YALI0C04136P"/>
    <property type="match status" value="1"/>
</dbReference>
<feature type="non-terminal residue" evidence="2">
    <location>
        <position position="418"/>
    </location>
</feature>
<protein>
    <submittedName>
        <fullName evidence="2">Uncharacterized protein</fullName>
    </submittedName>
</protein>
<organism evidence="2 3">
    <name type="scientific">Yarrowia lipolytica</name>
    <name type="common">Candida lipolytica</name>
    <dbReference type="NCBI Taxonomy" id="4952"/>
    <lineage>
        <taxon>Eukaryota</taxon>
        <taxon>Fungi</taxon>
        <taxon>Dikarya</taxon>
        <taxon>Ascomycota</taxon>
        <taxon>Saccharomycotina</taxon>
        <taxon>Dipodascomycetes</taxon>
        <taxon>Dipodascales</taxon>
        <taxon>Dipodascales incertae sedis</taxon>
        <taxon>Yarrowia</taxon>
    </lineage>
</organism>
<evidence type="ECO:0000313" key="3">
    <source>
        <dbReference type="Proteomes" id="UP000256601"/>
    </source>
</evidence>
<sequence>MKLSLLLTAAALVAAGPVQRPLTCIPATTLNENSCLSACNDFLIYNADVEKCLQCLTVFHLDNKNAVYNELESRGEPFAPQVPVCGAPLPTITSAPRHFALQRRAPETTITSCALPSVPDQASCLSICSAVINDIALCLGIQSCICDRVVQTIGNINDCIACASIFDVSVLPITSGLLTFVAGCGQPTTPQPVCQTTTIDPAVTCDPPQIVSTCSVPNPQDLTFVQCSTQCTNLIAQIGLCVGVTTCICDRLGGMLATAAACLQCSQLFDLTAAIPNLASNLLNYYADCNIPVGPQTQCDTTTLPGACRSITASPSEQVTSMTSCEPDTVSSTCSPVDNGMTLAQCTSVCTSLVTTLIPCGLIGGSCICDRLLAGAVAAGQCLQCVSIFDLSSIPNLPALFLNNLGGCGMATTASSSC</sequence>
<reference evidence="2 3" key="1">
    <citation type="submission" date="2018-07" db="EMBL/GenBank/DDBJ databases">
        <title>Draft Genome Assemblies for Five Robust Yarrowia lipolytica Strains Exhibiting High Lipid Production and Pentose Sugar Utilization and Sugar Alcohol Secretion from Undetoxified Lignocellulosic Biomass Hydrolysates.</title>
        <authorList>
            <consortium name="DOE Joint Genome Institute"/>
            <person name="Walker C."/>
            <person name="Ryu S."/>
            <person name="Na H."/>
            <person name="Zane M."/>
            <person name="LaButti K."/>
            <person name="Lipzen A."/>
            <person name="Haridas S."/>
            <person name="Barry K."/>
            <person name="Grigoriev I.V."/>
            <person name="Quarterman J."/>
            <person name="Slininger P."/>
            <person name="Dien B."/>
            <person name="Trinh C.T."/>
        </authorList>
    </citation>
    <scope>NUCLEOTIDE SEQUENCE [LARGE SCALE GENOMIC DNA]</scope>
    <source>
        <strain evidence="2 3">YB392</strain>
    </source>
</reference>
<dbReference type="PANTHER" id="PTHR35683:SF8">
    <property type="entry name" value="YALI0C04136P"/>
    <property type="match status" value="1"/>
</dbReference>
<proteinExistence type="predicted"/>
<name>A0A371C7L2_YARLL</name>
<gene>
    <name evidence="2" type="ORF">B0I71DRAFT_81686</name>
</gene>